<dbReference type="AlphaFoldDB" id="A0A4V3CVL8"/>
<feature type="signal peptide" evidence="1">
    <location>
        <begin position="1"/>
        <end position="22"/>
    </location>
</feature>
<sequence length="345" mass="37788">MHSTWKAAALAAMVAASPMALAKQKICVFDILGTSGDGYNTAKDYALEMQKHGADIELKVYIDERVAVEDFRTGQCDAVMATALRTRAFNALTAAIDSVGASTVVRKGKLDMAASIEVVRKTVQTFASPKAAPLMVQGAYEVGGIAPLGAAYAFVNDRSISNLEAASGKRVAAFDHDKAQAQLIQRVGARPVSADVMNFGTMFNNGNVDVVMAPSIAYKPLELHKGMGSKGAVHRFPLTILTYQMIFKRDKFPEGYGQKSREAWLSRFDQIVELTRRADATIPAKFWMDPSEADAERYVNLMRDGRIDMADKGFYDKKGLKIIKRIRCDVNPSSPDCTQPTEMWP</sequence>
<dbReference type="InterPro" id="IPR045758">
    <property type="entry name" value="AdeT1/2"/>
</dbReference>
<evidence type="ECO:0008006" key="4">
    <source>
        <dbReference type="Google" id="ProtNLM"/>
    </source>
</evidence>
<dbReference type="OrthoDB" id="6716943at2"/>
<keyword evidence="1" id="KW-0732">Signal</keyword>
<gene>
    <name evidence="2" type="ORF">EV672_105185</name>
</gene>
<dbReference type="Proteomes" id="UP000294593">
    <property type="component" value="Unassembled WGS sequence"/>
</dbReference>
<dbReference type="RefSeq" id="WP_133609020.1">
    <property type="nucleotide sequence ID" value="NZ_SNXW01000005.1"/>
</dbReference>
<proteinExistence type="predicted"/>
<evidence type="ECO:0000256" key="1">
    <source>
        <dbReference type="SAM" id="SignalP"/>
    </source>
</evidence>
<dbReference type="SUPFAM" id="SSF53850">
    <property type="entry name" value="Periplasmic binding protein-like II"/>
    <property type="match status" value="1"/>
</dbReference>
<name>A0A4V3CVL8_9BURK</name>
<accession>A0A4V3CVL8</accession>
<keyword evidence="3" id="KW-1185">Reference proteome</keyword>
<feature type="chain" id="PRO_5020501567" description="TRAP-type C4-dicarboxylate transport system substrate-binding protein" evidence="1">
    <location>
        <begin position="23"/>
        <end position="345"/>
    </location>
</feature>
<evidence type="ECO:0000313" key="2">
    <source>
        <dbReference type="EMBL" id="TDP82998.1"/>
    </source>
</evidence>
<evidence type="ECO:0000313" key="3">
    <source>
        <dbReference type="Proteomes" id="UP000294593"/>
    </source>
</evidence>
<dbReference type="Pfam" id="PF19582">
    <property type="entry name" value="AdeT1_2"/>
    <property type="match status" value="1"/>
</dbReference>
<protein>
    <recommendedName>
        <fullName evidence="4">TRAP-type C4-dicarboxylate transport system substrate-binding protein</fullName>
    </recommendedName>
</protein>
<dbReference type="EMBL" id="SNXW01000005">
    <property type="protein sequence ID" value="TDP82998.1"/>
    <property type="molecule type" value="Genomic_DNA"/>
</dbReference>
<dbReference type="InterPro" id="IPR038404">
    <property type="entry name" value="TRAP_DctP_sf"/>
</dbReference>
<organism evidence="2 3">
    <name type="scientific">Aquabacterium commune</name>
    <dbReference type="NCBI Taxonomy" id="70586"/>
    <lineage>
        <taxon>Bacteria</taxon>
        <taxon>Pseudomonadati</taxon>
        <taxon>Pseudomonadota</taxon>
        <taxon>Betaproteobacteria</taxon>
        <taxon>Burkholderiales</taxon>
        <taxon>Aquabacterium</taxon>
    </lineage>
</organism>
<dbReference type="Gene3D" id="3.40.190.170">
    <property type="entry name" value="Bacterial extracellular solute-binding protein, family 7"/>
    <property type="match status" value="1"/>
</dbReference>
<comment type="caution">
    <text evidence="2">The sequence shown here is derived from an EMBL/GenBank/DDBJ whole genome shotgun (WGS) entry which is preliminary data.</text>
</comment>
<reference evidence="2 3" key="1">
    <citation type="submission" date="2019-03" db="EMBL/GenBank/DDBJ databases">
        <title>Genomic Encyclopedia of Type Strains, Phase IV (KMG-IV): sequencing the most valuable type-strain genomes for metagenomic binning, comparative biology and taxonomic classification.</title>
        <authorList>
            <person name="Goeker M."/>
        </authorList>
    </citation>
    <scope>NUCLEOTIDE SEQUENCE [LARGE SCALE GENOMIC DNA]</scope>
    <source>
        <strain evidence="2 3">DSM 11901</strain>
    </source>
</reference>